<accession>A0AAN8E9H5</accession>
<dbReference type="EMBL" id="JAKLMC020000039">
    <property type="protein sequence ID" value="KAK5949068.1"/>
    <property type="molecule type" value="Genomic_DNA"/>
</dbReference>
<dbReference type="InterPro" id="IPR021149">
    <property type="entry name" value="OligosaccharylTrfase_OST3/OST6"/>
</dbReference>
<dbReference type="AlphaFoldDB" id="A0AAN8E9H5"/>
<feature type="chain" id="PRO_5043000611" evidence="10">
    <location>
        <begin position="20"/>
        <end position="323"/>
    </location>
</feature>
<comment type="caution">
    <text evidence="11">The sequence shown here is derived from an EMBL/GenBank/DDBJ whole genome shotgun (WGS) entry which is preliminary data.</text>
</comment>
<feature type="transmembrane region" description="Helical" evidence="9">
    <location>
        <begin position="177"/>
        <end position="199"/>
    </location>
</feature>
<protein>
    <submittedName>
        <fullName evidence="11">Oligosaccharyl transferase subunit ost3/OST6</fullName>
    </submittedName>
</protein>
<evidence type="ECO:0000313" key="11">
    <source>
        <dbReference type="EMBL" id="KAK5949068.1"/>
    </source>
</evidence>
<dbReference type="PANTHER" id="PTHR12692:SF0">
    <property type="entry name" value="GH11935P"/>
    <property type="match status" value="1"/>
</dbReference>
<reference evidence="11 12" key="1">
    <citation type="submission" date="2022-12" db="EMBL/GenBank/DDBJ databases">
        <title>Genomic features and morphological characterization of a novel Knufia sp. strain isolated from spacecraft assembly facility.</title>
        <authorList>
            <person name="Teixeira M."/>
            <person name="Chander A.M."/>
            <person name="Stajich J.E."/>
            <person name="Venkateswaran K."/>
        </authorList>
    </citation>
    <scope>NUCLEOTIDE SEQUENCE [LARGE SCALE GENOMIC DNA]</scope>
    <source>
        <strain evidence="11 12">FJI-L2-BK-P2</strain>
    </source>
</reference>
<dbReference type="Pfam" id="PF04756">
    <property type="entry name" value="OST3_OST6"/>
    <property type="match status" value="1"/>
</dbReference>
<keyword evidence="12" id="KW-1185">Reference proteome</keyword>
<evidence type="ECO:0000313" key="12">
    <source>
        <dbReference type="Proteomes" id="UP001316803"/>
    </source>
</evidence>
<comment type="similarity">
    <text evidence="3">Belongs to the OST3/OST6 family.</text>
</comment>
<evidence type="ECO:0000256" key="9">
    <source>
        <dbReference type="SAM" id="Phobius"/>
    </source>
</evidence>
<evidence type="ECO:0000256" key="7">
    <source>
        <dbReference type="ARBA" id="ARBA00022989"/>
    </source>
</evidence>
<evidence type="ECO:0000256" key="8">
    <source>
        <dbReference type="ARBA" id="ARBA00023136"/>
    </source>
</evidence>
<proteinExistence type="inferred from homology"/>
<dbReference type="GO" id="GO:0016740">
    <property type="term" value="F:transferase activity"/>
    <property type="evidence" value="ECO:0007669"/>
    <property type="project" value="UniProtKB-KW"/>
</dbReference>
<dbReference type="FunFam" id="3.40.30.10:FF:000302">
    <property type="entry name" value="Oligosaccharyl transferase subunit (Gamma), putative"/>
    <property type="match status" value="1"/>
</dbReference>
<comment type="subcellular location">
    <subcellularLocation>
        <location evidence="2">Endoplasmic reticulum membrane</location>
        <topology evidence="2">Multi-pass membrane protein</topology>
    </subcellularLocation>
</comment>
<evidence type="ECO:0000256" key="3">
    <source>
        <dbReference type="ARBA" id="ARBA00009561"/>
    </source>
</evidence>
<dbReference type="Proteomes" id="UP001316803">
    <property type="component" value="Unassembled WGS sequence"/>
</dbReference>
<feature type="transmembrane region" description="Helical" evidence="9">
    <location>
        <begin position="259"/>
        <end position="278"/>
    </location>
</feature>
<keyword evidence="6" id="KW-0256">Endoplasmic reticulum</keyword>
<organism evidence="11 12">
    <name type="scientific">Knufia fluminis</name>
    <dbReference type="NCBI Taxonomy" id="191047"/>
    <lineage>
        <taxon>Eukaryota</taxon>
        <taxon>Fungi</taxon>
        <taxon>Dikarya</taxon>
        <taxon>Ascomycota</taxon>
        <taxon>Pezizomycotina</taxon>
        <taxon>Eurotiomycetes</taxon>
        <taxon>Chaetothyriomycetidae</taxon>
        <taxon>Chaetothyriales</taxon>
        <taxon>Trichomeriaceae</taxon>
        <taxon>Knufia</taxon>
    </lineage>
</organism>
<evidence type="ECO:0000256" key="6">
    <source>
        <dbReference type="ARBA" id="ARBA00022824"/>
    </source>
</evidence>
<dbReference type="InterPro" id="IPR036249">
    <property type="entry name" value="Thioredoxin-like_sf"/>
</dbReference>
<feature type="transmembrane region" description="Helical" evidence="9">
    <location>
        <begin position="290"/>
        <end position="311"/>
    </location>
</feature>
<evidence type="ECO:0000256" key="5">
    <source>
        <dbReference type="ARBA" id="ARBA00022729"/>
    </source>
</evidence>
<keyword evidence="11" id="KW-0808">Transferase</keyword>
<feature type="transmembrane region" description="Helical" evidence="9">
    <location>
        <begin position="206"/>
        <end position="225"/>
    </location>
</feature>
<name>A0AAN8E9H5_9EURO</name>
<evidence type="ECO:0000256" key="1">
    <source>
        <dbReference type="ARBA" id="ARBA00002791"/>
    </source>
</evidence>
<feature type="signal peptide" evidence="10">
    <location>
        <begin position="1"/>
        <end position="19"/>
    </location>
</feature>
<evidence type="ECO:0000256" key="10">
    <source>
        <dbReference type="SAM" id="SignalP"/>
    </source>
</evidence>
<keyword evidence="7 9" id="KW-1133">Transmembrane helix</keyword>
<dbReference type="PANTHER" id="PTHR12692">
    <property type="entry name" value="DOLICHYL-DIPHOSPHOOLIGOSACCHARIDE--PROTEIN GLYCOSYLTRANSFERASE-RELATED"/>
    <property type="match status" value="1"/>
</dbReference>
<dbReference type="GO" id="GO:0008250">
    <property type="term" value="C:oligosaccharyltransferase complex"/>
    <property type="evidence" value="ECO:0007669"/>
    <property type="project" value="TreeGrafter"/>
</dbReference>
<keyword evidence="4 9" id="KW-0812">Transmembrane</keyword>
<keyword evidence="5 10" id="KW-0732">Signal</keyword>
<dbReference type="GO" id="GO:0018279">
    <property type="term" value="P:protein N-linked glycosylation via asparagine"/>
    <property type="evidence" value="ECO:0007669"/>
    <property type="project" value="TreeGrafter"/>
</dbReference>
<dbReference type="CDD" id="cd02961">
    <property type="entry name" value="PDI_a_family"/>
    <property type="match status" value="1"/>
</dbReference>
<keyword evidence="8 9" id="KW-0472">Membrane</keyword>
<sequence length="323" mass="36073">MKFLQLLTAAVLSATAVIAKKSPSAFDVYHKKQSPVTLNEQSYDEITSAPRDYYAAVVLTALDAKYACGICREFQPEWDIIAKSWQKGDKKGEHRLLFGTLDFDQGKNVFMKHQLQTAPVLFLFPPTTGANASPDGQPVRFDFLGPQSAEGIHGWLQRHMPPGDYPELSRPFNWSKLITTVTIILGIFTFGTVAYPYILPIIQNRNLWAVVSLILVLLFTSGHMYNHIRKVPYVTGNGRGGITYFAGGFSNQFGIETQIIAAVYAVLSFATISLGLKVPRMKDARTQQIAAIIWASVIFGMYSFLMSLFRIKNGGYPFWLPPF</sequence>
<dbReference type="Gene3D" id="3.40.30.10">
    <property type="entry name" value="Glutaredoxin"/>
    <property type="match status" value="1"/>
</dbReference>
<comment type="function">
    <text evidence="1">Subunit of the oligosaccharyl transferase (OST) complex that catalyzes the initial transfer of a defined glycan (Glc(3)Man(9)GlcNAc(2) in eukaryotes) from the lipid carrier dolichol-pyrophosphate to an asparagine residue within an Asn-X-Ser/Thr consensus motif in nascent polypeptide chains, the first step in protein N-glycosylation. N-glycosylation occurs cotranslationally and the complex associates with the Sec61 complex at the channel-forming translocon complex that mediates protein translocation across the endoplasmic reticulum (ER). All subunits are required for a maximal enzyme activity.</text>
</comment>
<gene>
    <name evidence="11" type="primary">OST3</name>
    <name evidence="11" type="ORF">OHC33_009809</name>
</gene>
<evidence type="ECO:0000256" key="4">
    <source>
        <dbReference type="ARBA" id="ARBA00022692"/>
    </source>
</evidence>
<dbReference type="SUPFAM" id="SSF52833">
    <property type="entry name" value="Thioredoxin-like"/>
    <property type="match status" value="1"/>
</dbReference>
<evidence type="ECO:0000256" key="2">
    <source>
        <dbReference type="ARBA" id="ARBA00004477"/>
    </source>
</evidence>